<dbReference type="Gene3D" id="3.40.1380.20">
    <property type="entry name" value="Pyruvate kinase, C-terminal domain"/>
    <property type="match status" value="1"/>
</dbReference>
<accession>A0A7S8ID29</accession>
<dbReference type="EMBL" id="CP062983">
    <property type="protein sequence ID" value="QPC81121.1"/>
    <property type="molecule type" value="Genomic_DNA"/>
</dbReference>
<sequence length="489" mass="53707">MPRPLNSKSTKVVATLGPASRDPEIIRQMIHAGMDVARINFSHGDHKTHGETIDTVRRIADEEKVNIAILCDIQGPKIRIGKVANEPLMVSPGDKITFTLDDVPGENGLISLPHPEFMKDVSVDTTLLLDDGNLQFDVVETMPRSVVCRVRIGGPLTSRKGVSAPNANLTLSAITEKDRADIEFALSKEADYIAMSFVRKADDIRQLRWLMNFFNGDAGIIAKIEMREALENIEEIIKICDGIMVARGDLGVETPAERVPVEQKRIITLCNNAAKPVITATQMLESMKSNPRPTRAEASDVYNAILDGTDAIMLSAESAAGKYPVRSVEVMNTIAITAEEEMWKSREASAVFDISDLAEESQSENISNAIGEATYHISAALNPKAIITTTLSGYTARRVARERPRTPILCMTPEAKTYRRMALVWGVHAFYVDEFNTIDEMLTVTVRAAHDAKHVRRGDLLVIIAGVPFGIAGQTNLLKVHRVGEQGEI</sequence>
<dbReference type="PRINTS" id="PR01050">
    <property type="entry name" value="PYRUVTKNASE"/>
</dbReference>
<dbReference type="SUPFAM" id="SSF50800">
    <property type="entry name" value="PK beta-barrel domain-like"/>
    <property type="match status" value="1"/>
</dbReference>
<dbReference type="InterPro" id="IPR036918">
    <property type="entry name" value="Pyrv_Knase_C_sf"/>
</dbReference>
<feature type="domain" description="Pyruvate kinase C-terminal" evidence="17">
    <location>
        <begin position="368"/>
        <end position="481"/>
    </location>
</feature>
<dbReference type="Gene3D" id="2.40.33.10">
    <property type="entry name" value="PK beta-barrel domain-like"/>
    <property type="match status" value="1"/>
</dbReference>
<dbReference type="GO" id="GO:0005524">
    <property type="term" value="F:ATP binding"/>
    <property type="evidence" value="ECO:0007669"/>
    <property type="project" value="UniProtKB-KW"/>
</dbReference>
<evidence type="ECO:0000259" key="16">
    <source>
        <dbReference type="Pfam" id="PF00224"/>
    </source>
</evidence>
<protein>
    <recommendedName>
        <fullName evidence="5 14">Pyruvate kinase</fullName>
        <ecNumber evidence="5 14">2.7.1.40</ecNumber>
    </recommendedName>
</protein>
<evidence type="ECO:0000259" key="17">
    <source>
        <dbReference type="Pfam" id="PF02887"/>
    </source>
</evidence>
<evidence type="ECO:0000256" key="11">
    <source>
        <dbReference type="ARBA" id="ARBA00022842"/>
    </source>
</evidence>
<evidence type="ECO:0000256" key="7">
    <source>
        <dbReference type="ARBA" id="ARBA00022723"/>
    </source>
</evidence>
<keyword evidence="7" id="KW-0479">Metal-binding</keyword>
<dbReference type="GO" id="GO:0000287">
    <property type="term" value="F:magnesium ion binding"/>
    <property type="evidence" value="ECO:0007669"/>
    <property type="project" value="UniProtKB-UniRule"/>
</dbReference>
<dbReference type="InterPro" id="IPR015793">
    <property type="entry name" value="Pyrv_Knase_brl"/>
</dbReference>
<dbReference type="Pfam" id="PF00224">
    <property type="entry name" value="PK"/>
    <property type="match status" value="1"/>
</dbReference>
<dbReference type="InterPro" id="IPR011037">
    <property type="entry name" value="Pyrv_Knase-like_insert_dom_sf"/>
</dbReference>
<evidence type="ECO:0000256" key="4">
    <source>
        <dbReference type="ARBA" id="ARBA00008663"/>
    </source>
</evidence>
<dbReference type="FunFam" id="2.40.33.10:FF:000001">
    <property type="entry name" value="Pyruvate kinase"/>
    <property type="match status" value="1"/>
</dbReference>
<dbReference type="GO" id="GO:0004743">
    <property type="term" value="F:pyruvate kinase activity"/>
    <property type="evidence" value="ECO:0007669"/>
    <property type="project" value="UniProtKB-UniRule"/>
</dbReference>
<comment type="cofactor">
    <cofactor evidence="1">
        <name>Mg(2+)</name>
        <dbReference type="ChEBI" id="CHEBI:18420"/>
    </cofactor>
</comment>
<evidence type="ECO:0000313" key="19">
    <source>
        <dbReference type="Proteomes" id="UP000594468"/>
    </source>
</evidence>
<dbReference type="AlphaFoldDB" id="A0A7S8ID29"/>
<feature type="domain" description="Pyruvate kinase barrel" evidence="16">
    <location>
        <begin position="8"/>
        <end position="328"/>
    </location>
</feature>
<comment type="pathway">
    <text evidence="3 15">Carbohydrate degradation; glycolysis; pyruvate from D-glyceraldehyde 3-phosphate: step 5/5.</text>
</comment>
<name>A0A7S8ID29_9CHLR</name>
<dbReference type="RefSeq" id="WP_195169194.1">
    <property type="nucleotide sequence ID" value="NZ_CP062983.1"/>
</dbReference>
<keyword evidence="13 18" id="KW-0670">Pyruvate</keyword>
<dbReference type="Proteomes" id="UP000594468">
    <property type="component" value="Chromosome"/>
</dbReference>
<dbReference type="PANTHER" id="PTHR11817">
    <property type="entry name" value="PYRUVATE KINASE"/>
    <property type="match status" value="1"/>
</dbReference>
<dbReference type="FunFam" id="3.20.20.60:FF:000025">
    <property type="entry name" value="Pyruvate kinase"/>
    <property type="match status" value="1"/>
</dbReference>
<dbReference type="GO" id="GO:0030955">
    <property type="term" value="F:potassium ion binding"/>
    <property type="evidence" value="ECO:0007669"/>
    <property type="project" value="UniProtKB-UniRule"/>
</dbReference>
<comment type="similarity">
    <text evidence="4 15">Belongs to the pyruvate kinase family.</text>
</comment>
<dbReference type="InterPro" id="IPR001697">
    <property type="entry name" value="Pyr_Knase"/>
</dbReference>
<dbReference type="InterPro" id="IPR015795">
    <property type="entry name" value="Pyrv_Knase_C"/>
</dbReference>
<dbReference type="Pfam" id="PF02887">
    <property type="entry name" value="PK_C"/>
    <property type="match status" value="1"/>
</dbReference>
<evidence type="ECO:0000256" key="5">
    <source>
        <dbReference type="ARBA" id="ARBA00012142"/>
    </source>
</evidence>
<dbReference type="InterPro" id="IPR015813">
    <property type="entry name" value="Pyrv/PenolPyrv_kinase-like_dom"/>
</dbReference>
<dbReference type="NCBIfam" id="NF004491">
    <property type="entry name" value="PRK05826.1"/>
    <property type="match status" value="1"/>
</dbReference>
<evidence type="ECO:0000256" key="12">
    <source>
        <dbReference type="ARBA" id="ARBA00023152"/>
    </source>
</evidence>
<evidence type="ECO:0000256" key="13">
    <source>
        <dbReference type="ARBA" id="ARBA00023317"/>
    </source>
</evidence>
<evidence type="ECO:0000256" key="9">
    <source>
        <dbReference type="ARBA" id="ARBA00022777"/>
    </source>
</evidence>
<keyword evidence="8" id="KW-0547">Nucleotide-binding</keyword>
<keyword evidence="19" id="KW-1185">Reference proteome</keyword>
<dbReference type="UniPathway" id="UPA00109">
    <property type="reaction ID" value="UER00188"/>
</dbReference>
<dbReference type="NCBIfam" id="TIGR01064">
    <property type="entry name" value="pyruv_kin"/>
    <property type="match status" value="1"/>
</dbReference>
<proteinExistence type="inferred from homology"/>
<keyword evidence="12 15" id="KW-0324">Glycolysis</keyword>
<keyword evidence="11 15" id="KW-0460">Magnesium</keyword>
<evidence type="ECO:0000256" key="14">
    <source>
        <dbReference type="NCBIfam" id="TIGR01064"/>
    </source>
</evidence>
<dbReference type="GO" id="GO:0016301">
    <property type="term" value="F:kinase activity"/>
    <property type="evidence" value="ECO:0007669"/>
    <property type="project" value="UniProtKB-KW"/>
</dbReference>
<evidence type="ECO:0000256" key="15">
    <source>
        <dbReference type="RuleBase" id="RU000504"/>
    </source>
</evidence>
<keyword evidence="9 15" id="KW-0418">Kinase</keyword>
<keyword evidence="6 15" id="KW-0808">Transferase</keyword>
<comment type="cofactor">
    <cofactor evidence="2">
        <name>K(+)</name>
        <dbReference type="ChEBI" id="CHEBI:29103"/>
    </cofactor>
</comment>
<evidence type="ECO:0000256" key="1">
    <source>
        <dbReference type="ARBA" id="ARBA00001946"/>
    </source>
</evidence>
<evidence type="ECO:0000256" key="3">
    <source>
        <dbReference type="ARBA" id="ARBA00004997"/>
    </source>
</evidence>
<gene>
    <name evidence="18" type="primary">pyk</name>
    <name evidence="18" type="ORF">G4Y79_15570</name>
</gene>
<dbReference type="Gene3D" id="3.20.20.60">
    <property type="entry name" value="Phosphoenolpyruvate-binding domains"/>
    <property type="match status" value="1"/>
</dbReference>
<evidence type="ECO:0000256" key="10">
    <source>
        <dbReference type="ARBA" id="ARBA00022840"/>
    </source>
</evidence>
<evidence type="ECO:0000256" key="6">
    <source>
        <dbReference type="ARBA" id="ARBA00022679"/>
    </source>
</evidence>
<evidence type="ECO:0000256" key="8">
    <source>
        <dbReference type="ARBA" id="ARBA00022741"/>
    </source>
</evidence>
<evidence type="ECO:0000256" key="2">
    <source>
        <dbReference type="ARBA" id="ARBA00001958"/>
    </source>
</evidence>
<keyword evidence="10" id="KW-0067">ATP-binding</keyword>
<comment type="catalytic activity">
    <reaction evidence="15">
        <text>pyruvate + ATP = phosphoenolpyruvate + ADP + H(+)</text>
        <dbReference type="Rhea" id="RHEA:18157"/>
        <dbReference type="ChEBI" id="CHEBI:15361"/>
        <dbReference type="ChEBI" id="CHEBI:15378"/>
        <dbReference type="ChEBI" id="CHEBI:30616"/>
        <dbReference type="ChEBI" id="CHEBI:58702"/>
        <dbReference type="ChEBI" id="CHEBI:456216"/>
        <dbReference type="EC" id="2.7.1.40"/>
    </reaction>
</comment>
<dbReference type="InterPro" id="IPR015806">
    <property type="entry name" value="Pyrv_Knase_insert_dom_sf"/>
</dbReference>
<dbReference type="EC" id="2.7.1.40" evidence="5 14"/>
<evidence type="ECO:0000313" key="18">
    <source>
        <dbReference type="EMBL" id="QPC81121.1"/>
    </source>
</evidence>
<dbReference type="KEGG" id="pmet:G4Y79_15570"/>
<dbReference type="NCBIfam" id="NF004978">
    <property type="entry name" value="PRK06354.1"/>
    <property type="match status" value="1"/>
</dbReference>
<organism evidence="18 19">
    <name type="scientific">Phototrophicus methaneseepsis</name>
    <dbReference type="NCBI Taxonomy" id="2710758"/>
    <lineage>
        <taxon>Bacteria</taxon>
        <taxon>Bacillati</taxon>
        <taxon>Chloroflexota</taxon>
        <taxon>Candidatus Thermofontia</taxon>
        <taxon>Phototrophicales</taxon>
        <taxon>Phototrophicaceae</taxon>
        <taxon>Phototrophicus</taxon>
    </lineage>
</organism>
<dbReference type="SUPFAM" id="SSF51621">
    <property type="entry name" value="Phosphoenolpyruvate/pyruvate domain"/>
    <property type="match status" value="1"/>
</dbReference>
<reference evidence="18 19" key="1">
    <citation type="submission" date="2020-02" db="EMBL/GenBank/DDBJ databases">
        <authorList>
            <person name="Zheng R.K."/>
            <person name="Sun C.M."/>
        </authorList>
    </citation>
    <scope>NUCLEOTIDE SEQUENCE [LARGE SCALE GENOMIC DNA]</scope>
    <source>
        <strain evidence="19">rifampicinis</strain>
    </source>
</reference>
<dbReference type="SUPFAM" id="SSF52935">
    <property type="entry name" value="PK C-terminal domain-like"/>
    <property type="match status" value="1"/>
</dbReference>
<dbReference type="InterPro" id="IPR040442">
    <property type="entry name" value="Pyrv_kinase-like_dom_sf"/>
</dbReference>